<proteinExistence type="predicted"/>
<sequence length="154" mass="17648">MERNRKRFKRLNIRTPSMSDYLSGETDRTVECPRLSRARSAIHCIRCKVFVGIVPEVGSAVLYLTDNGLDEKALTTVIQHGFAQRTKWGNQTHSVDRWNTILSEESGEIARAILEDNLEKIEEEGVHIATIALKMSHMARKKRKEIESSKEEPR</sequence>
<protein>
    <submittedName>
        <fullName evidence="1">Uncharacterized protein</fullName>
    </submittedName>
</protein>
<accession>A0A0F9CJK2</accession>
<dbReference type="EMBL" id="LAZR01032938">
    <property type="protein sequence ID" value="KKL49493.1"/>
    <property type="molecule type" value="Genomic_DNA"/>
</dbReference>
<name>A0A0F9CJK2_9ZZZZ</name>
<organism evidence="1">
    <name type="scientific">marine sediment metagenome</name>
    <dbReference type="NCBI Taxonomy" id="412755"/>
    <lineage>
        <taxon>unclassified sequences</taxon>
        <taxon>metagenomes</taxon>
        <taxon>ecological metagenomes</taxon>
    </lineage>
</organism>
<gene>
    <name evidence="1" type="ORF">LCGC14_2314950</name>
</gene>
<reference evidence="1" key="1">
    <citation type="journal article" date="2015" name="Nature">
        <title>Complex archaea that bridge the gap between prokaryotes and eukaryotes.</title>
        <authorList>
            <person name="Spang A."/>
            <person name="Saw J.H."/>
            <person name="Jorgensen S.L."/>
            <person name="Zaremba-Niedzwiedzka K."/>
            <person name="Martijn J."/>
            <person name="Lind A.E."/>
            <person name="van Eijk R."/>
            <person name="Schleper C."/>
            <person name="Guy L."/>
            <person name="Ettema T.J."/>
        </authorList>
    </citation>
    <scope>NUCLEOTIDE SEQUENCE</scope>
</reference>
<dbReference type="AlphaFoldDB" id="A0A0F9CJK2"/>
<evidence type="ECO:0000313" key="1">
    <source>
        <dbReference type="EMBL" id="KKL49493.1"/>
    </source>
</evidence>
<comment type="caution">
    <text evidence="1">The sequence shown here is derived from an EMBL/GenBank/DDBJ whole genome shotgun (WGS) entry which is preliminary data.</text>
</comment>